<dbReference type="SUPFAM" id="SSF56176">
    <property type="entry name" value="FAD-binding/transporter-associated domain-like"/>
    <property type="match status" value="1"/>
</dbReference>
<evidence type="ECO:0000256" key="4">
    <source>
        <dbReference type="ARBA" id="ARBA00022827"/>
    </source>
</evidence>
<name>A0A5S4V4N5_9MICO</name>
<feature type="region of interest" description="Disordered" evidence="6">
    <location>
        <begin position="1"/>
        <end position="54"/>
    </location>
</feature>
<dbReference type="GO" id="GO:0016491">
    <property type="term" value="F:oxidoreductase activity"/>
    <property type="evidence" value="ECO:0007669"/>
    <property type="project" value="UniProtKB-KW"/>
</dbReference>
<dbReference type="Pfam" id="PF08031">
    <property type="entry name" value="BBE"/>
    <property type="match status" value="1"/>
</dbReference>
<keyword evidence="5" id="KW-0560">Oxidoreductase</keyword>
<protein>
    <submittedName>
        <fullName evidence="8">FAD-dependent oxidoreductase</fullName>
    </submittedName>
</protein>
<feature type="domain" description="FAD-binding PCMH-type" evidence="7">
    <location>
        <begin position="96"/>
        <end position="269"/>
    </location>
</feature>
<keyword evidence="3" id="KW-0285">Flavoprotein</keyword>
<feature type="compositionally biased region" description="Basic and acidic residues" evidence="6">
    <location>
        <begin position="23"/>
        <end position="33"/>
    </location>
</feature>
<dbReference type="InterPro" id="IPR016167">
    <property type="entry name" value="FAD-bd_PCMH_sub1"/>
</dbReference>
<evidence type="ECO:0000256" key="2">
    <source>
        <dbReference type="ARBA" id="ARBA00005466"/>
    </source>
</evidence>
<proteinExistence type="inferred from homology"/>
<evidence type="ECO:0000313" key="9">
    <source>
        <dbReference type="Proteomes" id="UP000325243"/>
    </source>
</evidence>
<dbReference type="InterPro" id="IPR012951">
    <property type="entry name" value="BBE"/>
</dbReference>
<dbReference type="Gene3D" id="3.30.465.10">
    <property type="match status" value="1"/>
</dbReference>
<evidence type="ECO:0000256" key="5">
    <source>
        <dbReference type="ARBA" id="ARBA00023002"/>
    </source>
</evidence>
<comment type="caution">
    <text evidence="8">The sequence shown here is derived from an EMBL/GenBank/DDBJ whole genome shotgun (WGS) entry which is preliminary data.</text>
</comment>
<dbReference type="PANTHER" id="PTHR42973">
    <property type="entry name" value="BINDING OXIDOREDUCTASE, PUTATIVE (AFU_ORTHOLOGUE AFUA_1G17690)-RELATED"/>
    <property type="match status" value="1"/>
</dbReference>
<reference evidence="8 9" key="1">
    <citation type="submission" date="2019-08" db="EMBL/GenBank/DDBJ databases">
        <authorList>
            <person name="Hu J."/>
        </authorList>
    </citation>
    <scope>NUCLEOTIDE SEQUENCE [LARGE SCALE GENOMIC DNA]</scope>
    <source>
        <strain evidence="8 9">NEAU-184</strain>
    </source>
</reference>
<dbReference type="GO" id="GO:0071949">
    <property type="term" value="F:FAD binding"/>
    <property type="evidence" value="ECO:0007669"/>
    <property type="project" value="InterPro"/>
</dbReference>
<evidence type="ECO:0000256" key="3">
    <source>
        <dbReference type="ARBA" id="ARBA00022630"/>
    </source>
</evidence>
<dbReference type="InterPro" id="IPR036318">
    <property type="entry name" value="FAD-bd_PCMH-like_sf"/>
</dbReference>
<evidence type="ECO:0000313" key="8">
    <source>
        <dbReference type="EMBL" id="TYL53952.1"/>
    </source>
</evidence>
<dbReference type="Proteomes" id="UP000325243">
    <property type="component" value="Unassembled WGS sequence"/>
</dbReference>
<dbReference type="InterPro" id="IPR006094">
    <property type="entry name" value="Oxid_FAD_bind_N"/>
</dbReference>
<accession>A0A5S4V4N5</accession>
<dbReference type="PANTHER" id="PTHR42973:SF39">
    <property type="entry name" value="FAD-BINDING PCMH-TYPE DOMAIN-CONTAINING PROTEIN"/>
    <property type="match status" value="1"/>
</dbReference>
<dbReference type="EMBL" id="VSSB01000001">
    <property type="protein sequence ID" value="TYL53952.1"/>
    <property type="molecule type" value="Genomic_DNA"/>
</dbReference>
<dbReference type="InterPro" id="IPR050416">
    <property type="entry name" value="FAD-linked_Oxidoreductase"/>
</dbReference>
<evidence type="ECO:0000259" key="7">
    <source>
        <dbReference type="PROSITE" id="PS51387"/>
    </source>
</evidence>
<gene>
    <name evidence="8" type="ORF">FYC51_10105</name>
</gene>
<comment type="similarity">
    <text evidence="2">Belongs to the oxygen-dependent FAD-linked oxidoreductase family.</text>
</comment>
<keyword evidence="9" id="KW-1185">Reference proteome</keyword>
<dbReference type="InterPro" id="IPR016166">
    <property type="entry name" value="FAD-bd_PCMH"/>
</dbReference>
<evidence type="ECO:0000256" key="6">
    <source>
        <dbReference type="SAM" id="MobiDB-lite"/>
    </source>
</evidence>
<dbReference type="AlphaFoldDB" id="A0A5S4V4N5"/>
<dbReference type="Pfam" id="PF01565">
    <property type="entry name" value="FAD_binding_4"/>
    <property type="match status" value="1"/>
</dbReference>
<keyword evidence="4" id="KW-0274">FAD</keyword>
<dbReference type="PROSITE" id="PS00862">
    <property type="entry name" value="OX2_COVAL_FAD"/>
    <property type="match status" value="1"/>
</dbReference>
<dbReference type="Gene3D" id="3.40.462.20">
    <property type="match status" value="1"/>
</dbReference>
<dbReference type="InterPro" id="IPR006093">
    <property type="entry name" value="Oxy_OxRdtase_FAD_BS"/>
</dbReference>
<sequence length="525" mass="54817">MEIAFVRAAGIPRGRPPPTEGPGPRDARSREEPSVNTPVPGAVTTPAADVRTESDDVTTFSLREALALLDDRIAGRVLIPGDVGWDEARSAWNLAVDQRPVAVVVAGAADDLALAVRTAKGLGLSVAPQATGHNAGPLAAGDGLADALLLRTSELRGVEVDPELRVARVEAGALWGDVVAAVAPHGLAALAGSSHDVGVVGYTLGGGISWLGRSHGLAANQVLAVELVTADGVVRRVDADHDPELFWAVRGGGGDFGVVTALEFRLFPISEIVAGTLFFPIDRAEEVLQAWAAWTTTVPDSVTSVGRVLRFPPMPDLPPFLSGQSFVVVEAAIQESLERADELLAPLRALGPAMDSVHPQAIPELLQLHMDPPAPVPGYGDSMLLAELPPAAVRAFVAAAGPESDSALLSAEIRHLGGGLRPEAAHASAAERDTPAPGAVAGLDAEYAVFGVGIAVPGASEALAMSLGRLLSRVEPWRAPLDYLNFAERERGAERIFGERVHRLRALKNAVDPTGVIRSNHPVRR</sequence>
<dbReference type="InterPro" id="IPR016169">
    <property type="entry name" value="FAD-bd_PCMH_sub2"/>
</dbReference>
<organism evidence="8 9">
    <name type="scientific">Agromyces mariniharenae</name>
    <dbReference type="NCBI Taxonomy" id="2604423"/>
    <lineage>
        <taxon>Bacteria</taxon>
        <taxon>Bacillati</taxon>
        <taxon>Actinomycetota</taxon>
        <taxon>Actinomycetes</taxon>
        <taxon>Micrococcales</taxon>
        <taxon>Microbacteriaceae</taxon>
        <taxon>Agromyces</taxon>
    </lineage>
</organism>
<dbReference type="Gene3D" id="3.30.43.10">
    <property type="entry name" value="Uridine Diphospho-n-acetylenolpyruvylglucosamine Reductase, domain 2"/>
    <property type="match status" value="1"/>
</dbReference>
<dbReference type="PROSITE" id="PS51387">
    <property type="entry name" value="FAD_PCMH"/>
    <property type="match status" value="1"/>
</dbReference>
<evidence type="ECO:0000256" key="1">
    <source>
        <dbReference type="ARBA" id="ARBA00001974"/>
    </source>
</evidence>
<comment type="cofactor">
    <cofactor evidence="1">
        <name>FAD</name>
        <dbReference type="ChEBI" id="CHEBI:57692"/>
    </cofactor>
</comment>